<sequence>MNVFMKDVNSRIFEWRNLRKSIENLNTYEQLESVVNWWSHAPLCKYVIDWDKPETWPSPWELISDNIFCDASIAYMMHQTLILSGIDAELFRLEKDGDSATVVRVEDYIINFSYNEIFTIDEIEDDYKITTRYKVTDGQYSTI</sequence>
<reference evidence="1 2" key="1">
    <citation type="submission" date="2017-06" db="EMBL/GenBank/DDBJ databases">
        <authorList>
            <person name="Kim H.J."/>
            <person name="Triplett B.A."/>
        </authorList>
    </citation>
    <scope>NUCLEOTIDE SEQUENCE [LARGE SCALE GENOMIC DNA]</scope>
</reference>
<organism evidence="1 2">
    <name type="scientific">Agrobacterium phage Atu_ph07</name>
    <dbReference type="NCBI Taxonomy" id="2024264"/>
    <lineage>
        <taxon>Viruses</taxon>
        <taxon>Duplodnaviria</taxon>
        <taxon>Heunggongvirae</taxon>
        <taxon>Uroviricota</taxon>
        <taxon>Caudoviricetes</taxon>
        <taxon>Polybotosvirus</taxon>
        <taxon>Polybotosvirus Atuph07</taxon>
    </lineage>
</organism>
<dbReference type="GeneID" id="40088033"/>
<evidence type="ECO:0000313" key="2">
    <source>
        <dbReference type="Proteomes" id="UP000223025"/>
    </source>
</evidence>
<dbReference type="Proteomes" id="UP000223025">
    <property type="component" value="Segment"/>
</dbReference>
<dbReference type="RefSeq" id="YP_009611695.1">
    <property type="nucleotide sequence ID" value="NC_042013.1"/>
</dbReference>
<dbReference type="KEGG" id="vg:40088033"/>
<protein>
    <submittedName>
        <fullName evidence="1">Uncharacterized protein</fullName>
    </submittedName>
</protein>
<keyword evidence="2" id="KW-1185">Reference proteome</keyword>
<dbReference type="EMBL" id="MF403008">
    <property type="protein sequence ID" value="AUZ94842.1"/>
    <property type="molecule type" value="Genomic_DNA"/>
</dbReference>
<proteinExistence type="predicted"/>
<name>A0A2L0UZ63_9CAUD</name>
<evidence type="ECO:0000313" key="1">
    <source>
        <dbReference type="EMBL" id="AUZ94842.1"/>
    </source>
</evidence>
<accession>A0A2L0UZ63</accession>